<dbReference type="Proteomes" id="UP000027195">
    <property type="component" value="Unassembled WGS sequence"/>
</dbReference>
<dbReference type="GO" id="GO:0015031">
    <property type="term" value="P:protein transport"/>
    <property type="evidence" value="ECO:0007669"/>
    <property type="project" value="UniProtKB-KW"/>
</dbReference>
<comment type="similarity">
    <text evidence="2">Belongs to the nucleoporin GLFG family.</text>
</comment>
<dbReference type="OrthoDB" id="3797628at2759"/>
<protein>
    <submittedName>
        <fullName evidence="10">Uncharacterized protein</fullName>
    </submittedName>
</protein>
<evidence type="ECO:0000256" key="7">
    <source>
        <dbReference type="ARBA" id="ARBA00023132"/>
    </source>
</evidence>
<dbReference type="InParanoid" id="A0A067LZ33"/>
<keyword evidence="5" id="KW-0653">Protein transport</keyword>
<organism evidence="10 11">
    <name type="scientific">Botryobasidium botryosum (strain FD-172 SS1)</name>
    <dbReference type="NCBI Taxonomy" id="930990"/>
    <lineage>
        <taxon>Eukaryota</taxon>
        <taxon>Fungi</taxon>
        <taxon>Dikarya</taxon>
        <taxon>Basidiomycota</taxon>
        <taxon>Agaricomycotina</taxon>
        <taxon>Agaricomycetes</taxon>
        <taxon>Cantharellales</taxon>
        <taxon>Botryobasidiaceae</taxon>
        <taxon>Botryobasidium</taxon>
    </lineage>
</organism>
<dbReference type="FunFam" id="1.10.10.2360:FF:000001">
    <property type="entry name" value="Nuclear pore complex protein Nup98-Nup96"/>
    <property type="match status" value="1"/>
</dbReference>
<dbReference type="HOGENOM" id="CLU_2637766_0_0_1"/>
<keyword evidence="8" id="KW-0539">Nucleus</keyword>
<dbReference type="STRING" id="930990.A0A067LZ33"/>
<dbReference type="GO" id="GO:0005643">
    <property type="term" value="C:nuclear pore"/>
    <property type="evidence" value="ECO:0007669"/>
    <property type="project" value="UniProtKB-SubCell"/>
</dbReference>
<keyword evidence="7" id="KW-0906">Nuclear pore complex</keyword>
<feature type="region of interest" description="Disordered" evidence="9">
    <location>
        <begin position="39"/>
        <end position="77"/>
    </location>
</feature>
<comment type="subcellular location">
    <subcellularLocation>
        <location evidence="1">Nucleus</location>
        <location evidence="1">Nuclear pore complex</location>
    </subcellularLocation>
</comment>
<dbReference type="GO" id="GO:0051028">
    <property type="term" value="P:mRNA transport"/>
    <property type="evidence" value="ECO:0007669"/>
    <property type="project" value="UniProtKB-KW"/>
</dbReference>
<evidence type="ECO:0000256" key="9">
    <source>
        <dbReference type="SAM" id="MobiDB-lite"/>
    </source>
</evidence>
<name>A0A067LZ33_BOTB1</name>
<keyword evidence="3" id="KW-0813">Transport</keyword>
<evidence type="ECO:0000256" key="4">
    <source>
        <dbReference type="ARBA" id="ARBA00022816"/>
    </source>
</evidence>
<evidence type="ECO:0000313" key="11">
    <source>
        <dbReference type="Proteomes" id="UP000027195"/>
    </source>
</evidence>
<reference evidence="11" key="1">
    <citation type="journal article" date="2014" name="Proc. Natl. Acad. Sci. U.S.A.">
        <title>Extensive sampling of basidiomycete genomes demonstrates inadequacy of the white-rot/brown-rot paradigm for wood decay fungi.</title>
        <authorList>
            <person name="Riley R."/>
            <person name="Salamov A.A."/>
            <person name="Brown D.W."/>
            <person name="Nagy L.G."/>
            <person name="Floudas D."/>
            <person name="Held B.W."/>
            <person name="Levasseur A."/>
            <person name="Lombard V."/>
            <person name="Morin E."/>
            <person name="Otillar R."/>
            <person name="Lindquist E.A."/>
            <person name="Sun H."/>
            <person name="LaButti K.M."/>
            <person name="Schmutz J."/>
            <person name="Jabbour D."/>
            <person name="Luo H."/>
            <person name="Baker S.E."/>
            <person name="Pisabarro A.G."/>
            <person name="Walton J.D."/>
            <person name="Blanchette R.A."/>
            <person name="Henrissat B."/>
            <person name="Martin F."/>
            <person name="Cullen D."/>
            <person name="Hibbett D.S."/>
            <person name="Grigoriev I.V."/>
        </authorList>
    </citation>
    <scope>NUCLEOTIDE SEQUENCE [LARGE SCALE GENOMIC DNA]</scope>
    <source>
        <strain evidence="11">FD-172 SS1</strain>
    </source>
</reference>
<evidence type="ECO:0000256" key="6">
    <source>
        <dbReference type="ARBA" id="ARBA00023010"/>
    </source>
</evidence>
<evidence type="ECO:0000256" key="2">
    <source>
        <dbReference type="ARBA" id="ARBA00008926"/>
    </source>
</evidence>
<accession>A0A067LZ33</accession>
<evidence type="ECO:0000256" key="3">
    <source>
        <dbReference type="ARBA" id="ARBA00022448"/>
    </source>
</evidence>
<evidence type="ECO:0000256" key="8">
    <source>
        <dbReference type="ARBA" id="ARBA00023242"/>
    </source>
</evidence>
<keyword evidence="6" id="KW-0811">Translocation</keyword>
<dbReference type="Gene3D" id="1.10.10.2360">
    <property type="match status" value="1"/>
</dbReference>
<evidence type="ECO:0000313" key="10">
    <source>
        <dbReference type="EMBL" id="KDQ07640.1"/>
    </source>
</evidence>
<proteinExistence type="inferred from homology"/>
<dbReference type="AlphaFoldDB" id="A0A067LZ33"/>
<evidence type="ECO:0000256" key="1">
    <source>
        <dbReference type="ARBA" id="ARBA00004567"/>
    </source>
</evidence>
<dbReference type="EMBL" id="KL198103">
    <property type="protein sequence ID" value="KDQ07640.1"/>
    <property type="molecule type" value="Genomic_DNA"/>
</dbReference>
<evidence type="ECO:0000256" key="5">
    <source>
        <dbReference type="ARBA" id="ARBA00022927"/>
    </source>
</evidence>
<gene>
    <name evidence="10" type="ORF">BOTBODRAFT_38627</name>
</gene>
<keyword evidence="4" id="KW-0509">mRNA transport</keyword>
<keyword evidence="11" id="KW-1185">Reference proteome</keyword>
<sequence length="77" mass="8745">MPGTDTVPYIATEDREPGSTQRVYLQSIVAMPAYRRNSLEELRVGDYQKGRRPASEPVSARENAAPTDTPRRARRRK</sequence>
<feature type="compositionally biased region" description="Basic and acidic residues" evidence="9">
    <location>
        <begin position="39"/>
        <end position="49"/>
    </location>
</feature>